<feature type="domain" description="Maltokinase N-terminal cap" evidence="15">
    <location>
        <begin position="3"/>
        <end position="74"/>
    </location>
</feature>
<dbReference type="InterPro" id="IPR011009">
    <property type="entry name" value="Kinase-like_dom_sf"/>
</dbReference>
<evidence type="ECO:0000259" key="15">
    <source>
        <dbReference type="Pfam" id="PF18085"/>
    </source>
</evidence>
<sequence>MLDQRWFRAKARGASSLRTRRAAALDGELVHTLVEVDGELYQLPLGVRDHVPDNLEHAVITRRGDQAVYDATQDPELMSRLLTLIADDATVEGLRFTPENGVNLERGLRARPIGVEQSNTSIVFGDKYILKLYRQPEPGPNRDVDLHRALRAAGAKHIAAPLGVITDGDIVLGFLQEFLSNAVEGWATATASVRDLLAEGDLHADEVGGDFAGEAHRLGTAVAQVHTALAAASGTASATPEQISAEVDAMHGRLDTALAEVPQLAEDESLLRSAFDALRTLGAPLTVQQIHADLHLGQVLRTNDGWVLIDFEGEPAATPDQRRATRSPLRDVAGMLRSFDYAAFHLLAGDEADRQQTARAEEWSDRNRNAFCDGYAKVAEDPRTQETILRALELDKAVYEVRYEYHNRPDWLPIPLAAIRRWRPENR</sequence>
<dbReference type="GO" id="GO:0016301">
    <property type="term" value="F:kinase activity"/>
    <property type="evidence" value="ECO:0007669"/>
    <property type="project" value="UniProtKB-KW"/>
</dbReference>
<dbReference type="Gene3D" id="3.90.1200.10">
    <property type="match status" value="1"/>
</dbReference>
<dbReference type="Pfam" id="PF18085">
    <property type="entry name" value="Mak_N_cap"/>
    <property type="match status" value="1"/>
</dbReference>
<evidence type="ECO:0000256" key="5">
    <source>
        <dbReference type="ARBA" id="ARBA00013882"/>
    </source>
</evidence>
<keyword evidence="12" id="KW-0119">Carbohydrate metabolism</keyword>
<protein>
    <recommendedName>
        <fullName evidence="5">Maltokinase</fullName>
        <ecNumber evidence="4">2.7.1.175</ecNumber>
    </recommendedName>
    <alternativeName>
        <fullName evidence="13">Maltose-1-phosphate synthase</fullName>
    </alternativeName>
</protein>
<dbReference type="Proteomes" id="UP000185596">
    <property type="component" value="Unassembled WGS sequence"/>
</dbReference>
<evidence type="ECO:0000256" key="9">
    <source>
        <dbReference type="ARBA" id="ARBA00022777"/>
    </source>
</evidence>
<comment type="similarity">
    <text evidence="2">Belongs to the aminoglycoside phosphotransferase family.</text>
</comment>
<dbReference type="GO" id="GO:0005524">
    <property type="term" value="F:ATP binding"/>
    <property type="evidence" value="ECO:0007669"/>
    <property type="project" value="UniProtKB-KW"/>
</dbReference>
<comment type="caution">
    <text evidence="16">The sequence shown here is derived from an EMBL/GenBank/DDBJ whole genome shotgun (WGS) entry which is preliminary data.</text>
</comment>
<evidence type="ECO:0000313" key="17">
    <source>
        <dbReference type="Proteomes" id="UP000185596"/>
    </source>
</evidence>
<comment type="subunit">
    <text evidence="3">Monomer.</text>
</comment>
<dbReference type="EMBL" id="MSIE01000006">
    <property type="protein sequence ID" value="OLF18709.1"/>
    <property type="molecule type" value="Genomic_DNA"/>
</dbReference>
<organism evidence="16 17">
    <name type="scientific">Actinophytocola xanthii</name>
    <dbReference type="NCBI Taxonomy" id="1912961"/>
    <lineage>
        <taxon>Bacteria</taxon>
        <taxon>Bacillati</taxon>
        <taxon>Actinomycetota</taxon>
        <taxon>Actinomycetes</taxon>
        <taxon>Pseudonocardiales</taxon>
        <taxon>Pseudonocardiaceae</taxon>
    </lineage>
</organism>
<evidence type="ECO:0000256" key="7">
    <source>
        <dbReference type="ARBA" id="ARBA00022679"/>
    </source>
</evidence>
<dbReference type="OrthoDB" id="3787729at2"/>
<dbReference type="GO" id="GO:0005978">
    <property type="term" value="P:glycogen biosynthetic process"/>
    <property type="evidence" value="ECO:0007669"/>
    <property type="project" value="UniProtKB-UniPathway"/>
</dbReference>
<dbReference type="SUPFAM" id="SSF56112">
    <property type="entry name" value="Protein kinase-like (PK-like)"/>
    <property type="match status" value="1"/>
</dbReference>
<comment type="pathway">
    <text evidence="1">Glycan biosynthesis; glycogen biosynthesis.</text>
</comment>
<evidence type="ECO:0000256" key="6">
    <source>
        <dbReference type="ARBA" id="ARBA00022600"/>
    </source>
</evidence>
<keyword evidence="17" id="KW-1185">Reference proteome</keyword>
<evidence type="ECO:0000256" key="14">
    <source>
        <dbReference type="ARBA" id="ARBA00049067"/>
    </source>
</evidence>
<evidence type="ECO:0000256" key="2">
    <source>
        <dbReference type="ARBA" id="ARBA00006219"/>
    </source>
</evidence>
<keyword evidence="8" id="KW-0547">Nucleotide-binding</keyword>
<evidence type="ECO:0000256" key="10">
    <source>
        <dbReference type="ARBA" id="ARBA00022840"/>
    </source>
</evidence>
<evidence type="ECO:0000256" key="11">
    <source>
        <dbReference type="ARBA" id="ARBA00023056"/>
    </source>
</evidence>
<evidence type="ECO:0000256" key="3">
    <source>
        <dbReference type="ARBA" id="ARBA00011245"/>
    </source>
</evidence>
<dbReference type="AlphaFoldDB" id="A0A1Q8CWG8"/>
<evidence type="ECO:0000256" key="1">
    <source>
        <dbReference type="ARBA" id="ARBA00004964"/>
    </source>
</evidence>
<evidence type="ECO:0000256" key="8">
    <source>
        <dbReference type="ARBA" id="ARBA00022741"/>
    </source>
</evidence>
<dbReference type="EC" id="2.7.1.175" evidence="4"/>
<keyword evidence="6" id="KW-0321">Glycogen metabolism</keyword>
<keyword evidence="7 16" id="KW-0808">Transferase</keyword>
<comment type="catalytic activity">
    <reaction evidence="14">
        <text>D-maltose + ATP = alpha-maltose 1-phosphate + ADP + H(+)</text>
        <dbReference type="Rhea" id="RHEA:31915"/>
        <dbReference type="ChEBI" id="CHEBI:15378"/>
        <dbReference type="ChEBI" id="CHEBI:17306"/>
        <dbReference type="ChEBI" id="CHEBI:30616"/>
        <dbReference type="ChEBI" id="CHEBI:63576"/>
        <dbReference type="ChEBI" id="CHEBI:456216"/>
        <dbReference type="EC" id="2.7.1.175"/>
    </reaction>
</comment>
<evidence type="ECO:0000256" key="13">
    <source>
        <dbReference type="ARBA" id="ARBA00031251"/>
    </source>
</evidence>
<evidence type="ECO:0000313" key="16">
    <source>
        <dbReference type="EMBL" id="OLF18709.1"/>
    </source>
</evidence>
<keyword evidence="10" id="KW-0067">ATP-binding</keyword>
<proteinExistence type="inferred from homology"/>
<accession>A0A1Q8CWG8</accession>
<reference evidence="16 17" key="1">
    <citation type="submission" date="2016-12" db="EMBL/GenBank/DDBJ databases">
        <title>The draft genome sequence of Actinophytocola sp. 11-183.</title>
        <authorList>
            <person name="Wang W."/>
            <person name="Yuan L."/>
        </authorList>
    </citation>
    <scope>NUCLEOTIDE SEQUENCE [LARGE SCALE GENOMIC DNA]</scope>
    <source>
        <strain evidence="16 17">11-183</strain>
    </source>
</reference>
<dbReference type="STRING" id="1912961.BU204_05035"/>
<dbReference type="InterPro" id="IPR040999">
    <property type="entry name" value="Mak_N_cap"/>
</dbReference>
<keyword evidence="9" id="KW-0418">Kinase</keyword>
<keyword evidence="11" id="KW-0320">Glycogen biosynthesis</keyword>
<gene>
    <name evidence="16" type="ORF">BU204_05035</name>
</gene>
<name>A0A1Q8CWG8_9PSEU</name>
<evidence type="ECO:0000256" key="4">
    <source>
        <dbReference type="ARBA" id="ARBA00011962"/>
    </source>
</evidence>
<evidence type="ECO:0000256" key="12">
    <source>
        <dbReference type="ARBA" id="ARBA00023277"/>
    </source>
</evidence>
<dbReference type="UniPathway" id="UPA00164"/>